<evidence type="ECO:0000313" key="1">
    <source>
        <dbReference type="EMBL" id="ARF12284.1"/>
    </source>
</evidence>
<reference evidence="1" key="1">
    <citation type="journal article" date="2017" name="Science">
        <title>Giant viruses with an expanded complement of translation system components.</title>
        <authorList>
            <person name="Schulz F."/>
            <person name="Yutin N."/>
            <person name="Ivanova N.N."/>
            <person name="Ortega D.R."/>
            <person name="Lee T.K."/>
            <person name="Vierheilig J."/>
            <person name="Daims H."/>
            <person name="Horn M."/>
            <person name="Wagner M."/>
            <person name="Jensen G.J."/>
            <person name="Kyrpides N.C."/>
            <person name="Koonin E.V."/>
            <person name="Woyke T."/>
        </authorList>
    </citation>
    <scope>NUCLEOTIDE SEQUENCE</scope>
    <source>
        <strain evidence="1">KNV1</strain>
    </source>
</reference>
<sequence>MAVIYKMKMLWHMGFWDHPKNGLGEYQGKKVWFQIEDDGTILKEEDYTQEIKDIIKNYKFDEDDGDQIDSTDDYYIEHYPEWFTPSIDGVKQFMPAYFRVCHKLTYKMYKLPEDVLKDIEEYEKLLEKYRIYNSWHDPAKFKPYDSTVARQQEYYDDINSKPGLRVKADDLVNYECVGTVKEDEIEWFSRPWNWTKN</sequence>
<protein>
    <submittedName>
        <fullName evidence="1">Uncharacterized protein</fullName>
    </submittedName>
</protein>
<proteinExistence type="predicted"/>
<name>A0A1V0SKY1_9VIRU</name>
<accession>A0A1V0SKY1</accession>
<dbReference type="EMBL" id="KY684111">
    <property type="protein sequence ID" value="ARF12284.1"/>
    <property type="molecule type" value="Genomic_DNA"/>
</dbReference>
<gene>
    <name evidence="1" type="ORF">Klosneuvirus_4_99</name>
</gene>
<organism evidence="1">
    <name type="scientific">Klosneuvirus KNV1</name>
    <dbReference type="NCBI Taxonomy" id="1977640"/>
    <lineage>
        <taxon>Viruses</taxon>
        <taxon>Varidnaviria</taxon>
        <taxon>Bamfordvirae</taxon>
        <taxon>Nucleocytoviricota</taxon>
        <taxon>Megaviricetes</taxon>
        <taxon>Imitervirales</taxon>
        <taxon>Mimiviridae</taxon>
        <taxon>Klosneuvirinae</taxon>
        <taxon>Klosneuvirus</taxon>
    </lineage>
</organism>